<dbReference type="Pfam" id="PF13561">
    <property type="entry name" value="adh_short_C2"/>
    <property type="match status" value="1"/>
</dbReference>
<evidence type="ECO:0000256" key="1">
    <source>
        <dbReference type="ARBA" id="ARBA00006484"/>
    </source>
</evidence>
<evidence type="ECO:0000256" key="2">
    <source>
        <dbReference type="ARBA" id="ARBA00023002"/>
    </source>
</evidence>
<dbReference type="InterPro" id="IPR002347">
    <property type="entry name" value="SDR_fam"/>
</dbReference>
<dbReference type="EMBL" id="JBEYBF010000013">
    <property type="protein sequence ID" value="MEU1954073.1"/>
    <property type="molecule type" value="Genomic_DNA"/>
</dbReference>
<dbReference type="InterPro" id="IPR020904">
    <property type="entry name" value="Sc_DH/Rdtase_CS"/>
</dbReference>
<accession>A0ABV2WT59</accession>
<keyword evidence="4" id="KW-1185">Reference proteome</keyword>
<sequence>MGSSEGKVAIVTGGGQGVGQGIAYALAAEGAAIAVVGRTEDTLRATTEHIRAAGGRAAPVVCDIGETDRLEPLVEQVAELFGGVDILINNANQTALGPLLDITPKRMNEALTTGPVATLRLMQACHPYMKARGGGAIVNMVTSAAVRWDASGYGLYAATKEAMRSLTRTAASEWGRDGIRVNAVAPHALSPGLKWWTEHNPEEAAEFVATIPLGRIGDCENDIGRAVAFLVGPDAGYLTGATIPLDGGQARWS</sequence>
<dbReference type="PROSITE" id="PS00061">
    <property type="entry name" value="ADH_SHORT"/>
    <property type="match status" value="1"/>
</dbReference>
<dbReference type="PRINTS" id="PR00081">
    <property type="entry name" value="GDHRDH"/>
</dbReference>
<comment type="similarity">
    <text evidence="1">Belongs to the short-chain dehydrogenases/reductases (SDR) family.</text>
</comment>
<dbReference type="PANTHER" id="PTHR43639">
    <property type="entry name" value="OXIDOREDUCTASE, SHORT-CHAIN DEHYDROGENASE/REDUCTASE FAMILY (AFU_ORTHOLOGUE AFUA_5G02870)"/>
    <property type="match status" value="1"/>
</dbReference>
<dbReference type="Gene3D" id="3.40.50.720">
    <property type="entry name" value="NAD(P)-binding Rossmann-like Domain"/>
    <property type="match status" value="1"/>
</dbReference>
<dbReference type="RefSeq" id="WP_030525104.1">
    <property type="nucleotide sequence ID" value="NZ_JBEXYG010000001.1"/>
</dbReference>
<dbReference type="InterPro" id="IPR036291">
    <property type="entry name" value="NAD(P)-bd_dom_sf"/>
</dbReference>
<dbReference type="PRINTS" id="PR00080">
    <property type="entry name" value="SDRFAMILY"/>
</dbReference>
<comment type="caution">
    <text evidence="3">The sequence shown here is derived from an EMBL/GenBank/DDBJ whole genome shotgun (WGS) entry which is preliminary data.</text>
</comment>
<dbReference type="SUPFAM" id="SSF51735">
    <property type="entry name" value="NAD(P)-binding Rossmann-fold domains"/>
    <property type="match status" value="1"/>
</dbReference>
<dbReference type="GeneID" id="96247119"/>
<gene>
    <name evidence="3" type="ORF">ABZ510_19690</name>
</gene>
<dbReference type="PANTHER" id="PTHR43639:SF1">
    <property type="entry name" value="SHORT-CHAIN DEHYDROGENASE_REDUCTASE FAMILY PROTEIN"/>
    <property type="match status" value="1"/>
</dbReference>
<protein>
    <submittedName>
        <fullName evidence="3">SDR family oxidoreductase</fullName>
    </submittedName>
</protein>
<reference evidence="3 4" key="1">
    <citation type="submission" date="2024-06" db="EMBL/GenBank/DDBJ databases">
        <title>The Natural Products Discovery Center: Release of the First 8490 Sequenced Strains for Exploring Actinobacteria Biosynthetic Diversity.</title>
        <authorList>
            <person name="Kalkreuter E."/>
            <person name="Kautsar S.A."/>
            <person name="Yang D."/>
            <person name="Bader C.D."/>
            <person name="Teijaro C.N."/>
            <person name="Fluegel L."/>
            <person name="Davis C.M."/>
            <person name="Simpson J.R."/>
            <person name="Lauterbach L."/>
            <person name="Steele A.D."/>
            <person name="Gui C."/>
            <person name="Meng S."/>
            <person name="Li G."/>
            <person name="Viehrig K."/>
            <person name="Ye F."/>
            <person name="Su P."/>
            <person name="Kiefer A.F."/>
            <person name="Nichols A."/>
            <person name="Cepeda A.J."/>
            <person name="Yan W."/>
            <person name="Fan B."/>
            <person name="Jiang Y."/>
            <person name="Adhikari A."/>
            <person name="Zheng C.-J."/>
            <person name="Schuster L."/>
            <person name="Cowan T.M."/>
            <person name="Smanski M.J."/>
            <person name="Chevrette M.G."/>
            <person name="De Carvalho L.P.S."/>
            <person name="Shen B."/>
        </authorList>
    </citation>
    <scope>NUCLEOTIDE SEQUENCE [LARGE SCALE GENOMIC DNA]</scope>
    <source>
        <strain evidence="3 4">NPDC019708</strain>
    </source>
</reference>
<organism evidence="3 4">
    <name type="scientific">Nocardia rhamnosiphila</name>
    <dbReference type="NCBI Taxonomy" id="426716"/>
    <lineage>
        <taxon>Bacteria</taxon>
        <taxon>Bacillati</taxon>
        <taxon>Actinomycetota</taxon>
        <taxon>Actinomycetes</taxon>
        <taxon>Mycobacteriales</taxon>
        <taxon>Nocardiaceae</taxon>
        <taxon>Nocardia</taxon>
    </lineage>
</organism>
<keyword evidence="2" id="KW-0560">Oxidoreductase</keyword>
<proteinExistence type="inferred from homology"/>
<dbReference type="CDD" id="cd05233">
    <property type="entry name" value="SDR_c"/>
    <property type="match status" value="1"/>
</dbReference>
<name>A0ABV2WT59_9NOCA</name>
<evidence type="ECO:0000313" key="3">
    <source>
        <dbReference type="EMBL" id="MEU1954073.1"/>
    </source>
</evidence>
<evidence type="ECO:0000313" key="4">
    <source>
        <dbReference type="Proteomes" id="UP001550628"/>
    </source>
</evidence>
<dbReference type="Proteomes" id="UP001550628">
    <property type="component" value="Unassembled WGS sequence"/>
</dbReference>